<dbReference type="PANTHER" id="PTHR23292:SF6">
    <property type="entry name" value="FI16602P1-RELATED"/>
    <property type="match status" value="1"/>
</dbReference>
<reference evidence="11 12" key="1">
    <citation type="submission" date="2024-08" db="EMBL/GenBank/DDBJ databases">
        <authorList>
            <person name="Cucini C."/>
            <person name="Frati F."/>
        </authorList>
    </citation>
    <scope>NUCLEOTIDE SEQUENCE [LARGE SCALE GENOMIC DNA]</scope>
</reference>
<dbReference type="PANTHER" id="PTHR23292">
    <property type="entry name" value="LIPOPOLYSACCHARIDE-INDUCED TUMOR NECROSIS FACTOR-ALPHA FACTOR"/>
    <property type="match status" value="1"/>
</dbReference>
<dbReference type="Pfam" id="PF10601">
    <property type="entry name" value="zf-LITAF-like"/>
    <property type="match status" value="1"/>
</dbReference>
<evidence type="ECO:0000313" key="11">
    <source>
        <dbReference type="EMBL" id="CAL8100159.1"/>
    </source>
</evidence>
<name>A0ABP1QE59_9HEXA</name>
<comment type="similarity">
    <text evidence="4">Belongs to the CDIP1/LITAF family.</text>
</comment>
<comment type="subcellular location">
    <subcellularLocation>
        <location evidence="2">Endosome membrane</location>
        <topology evidence="2">Peripheral membrane protein</topology>
    </subcellularLocation>
    <subcellularLocation>
        <location evidence="1">Late endosome membrane</location>
    </subcellularLocation>
    <subcellularLocation>
        <location evidence="3">Lysosome membrane</location>
        <topology evidence="3">Peripheral membrane protein</topology>
        <orientation evidence="3">Cytoplasmic side</orientation>
    </subcellularLocation>
</comment>
<keyword evidence="6" id="KW-0862">Zinc</keyword>
<proteinExistence type="inferred from homology"/>
<organism evidence="11 12">
    <name type="scientific">Orchesella dallaii</name>
    <dbReference type="NCBI Taxonomy" id="48710"/>
    <lineage>
        <taxon>Eukaryota</taxon>
        <taxon>Metazoa</taxon>
        <taxon>Ecdysozoa</taxon>
        <taxon>Arthropoda</taxon>
        <taxon>Hexapoda</taxon>
        <taxon>Collembola</taxon>
        <taxon>Entomobryomorpha</taxon>
        <taxon>Entomobryoidea</taxon>
        <taxon>Orchesellidae</taxon>
        <taxon>Orchesellinae</taxon>
        <taxon>Orchesella</taxon>
    </lineage>
</organism>
<evidence type="ECO:0000256" key="7">
    <source>
        <dbReference type="ARBA" id="ARBA00023136"/>
    </source>
</evidence>
<feature type="domain" description="LITAF" evidence="10">
    <location>
        <begin position="119"/>
        <end position="204"/>
    </location>
</feature>
<feature type="transmembrane region" description="Helical" evidence="9">
    <location>
        <begin position="162"/>
        <end position="182"/>
    </location>
</feature>
<dbReference type="EMBL" id="CAXLJM020000032">
    <property type="protein sequence ID" value="CAL8100159.1"/>
    <property type="molecule type" value="Genomic_DNA"/>
</dbReference>
<evidence type="ECO:0000256" key="2">
    <source>
        <dbReference type="ARBA" id="ARBA00004481"/>
    </source>
</evidence>
<dbReference type="Proteomes" id="UP001642540">
    <property type="component" value="Unassembled WGS sequence"/>
</dbReference>
<keyword evidence="12" id="KW-1185">Reference proteome</keyword>
<gene>
    <name evidence="11" type="ORF">ODALV1_LOCUS10461</name>
</gene>
<evidence type="ECO:0000256" key="8">
    <source>
        <dbReference type="SAM" id="MobiDB-lite"/>
    </source>
</evidence>
<keyword evidence="5" id="KW-0479">Metal-binding</keyword>
<dbReference type="SMART" id="SM00714">
    <property type="entry name" value="LITAF"/>
    <property type="match status" value="1"/>
</dbReference>
<evidence type="ECO:0000313" key="12">
    <source>
        <dbReference type="Proteomes" id="UP001642540"/>
    </source>
</evidence>
<evidence type="ECO:0000256" key="4">
    <source>
        <dbReference type="ARBA" id="ARBA00005975"/>
    </source>
</evidence>
<feature type="region of interest" description="Disordered" evidence="8">
    <location>
        <begin position="1"/>
        <end position="58"/>
    </location>
</feature>
<dbReference type="PROSITE" id="PS51837">
    <property type="entry name" value="LITAF"/>
    <property type="match status" value="1"/>
</dbReference>
<evidence type="ECO:0000256" key="3">
    <source>
        <dbReference type="ARBA" id="ARBA00004630"/>
    </source>
</evidence>
<evidence type="ECO:0000256" key="6">
    <source>
        <dbReference type="ARBA" id="ARBA00022833"/>
    </source>
</evidence>
<feature type="compositionally biased region" description="Pro residues" evidence="8">
    <location>
        <begin position="20"/>
        <end position="35"/>
    </location>
</feature>
<sequence length="207" mass="22342">MQSNNKVGAAKDHFIESYNMPPPPPYSPTAPPVSPPSANSFPTASASTSYNASTEKQFKPPIPAEPVLYPALPLPPNDSTVYVTSTSKHSTSTGPQAYPHGTNFGGAAVVGSQHPQTRIHTVALTYAGEVQMSTYRQQVVCPYCKVEVTTNTTHRIGMLNHLSAVAACWMALCCCACIPYFVKGLKDVEHYCPICGRMLGVHRKLNF</sequence>
<keyword evidence="9" id="KW-1133">Transmembrane helix</keyword>
<dbReference type="InterPro" id="IPR006629">
    <property type="entry name" value="LITAF"/>
</dbReference>
<evidence type="ECO:0000256" key="5">
    <source>
        <dbReference type="ARBA" id="ARBA00022723"/>
    </source>
</evidence>
<keyword evidence="7 9" id="KW-0472">Membrane</keyword>
<evidence type="ECO:0000256" key="9">
    <source>
        <dbReference type="SAM" id="Phobius"/>
    </source>
</evidence>
<evidence type="ECO:0000259" key="10">
    <source>
        <dbReference type="PROSITE" id="PS51837"/>
    </source>
</evidence>
<feature type="compositionally biased region" description="Low complexity" evidence="8">
    <location>
        <begin position="36"/>
        <end position="54"/>
    </location>
</feature>
<comment type="caution">
    <text evidence="11">The sequence shown here is derived from an EMBL/GenBank/DDBJ whole genome shotgun (WGS) entry which is preliminary data.</text>
</comment>
<keyword evidence="9" id="KW-0812">Transmembrane</keyword>
<dbReference type="InterPro" id="IPR037519">
    <property type="entry name" value="LITAF_fam"/>
</dbReference>
<protein>
    <recommendedName>
        <fullName evidence="10">LITAF domain-containing protein</fullName>
    </recommendedName>
</protein>
<accession>A0ABP1QE59</accession>
<evidence type="ECO:0000256" key="1">
    <source>
        <dbReference type="ARBA" id="ARBA00004414"/>
    </source>
</evidence>